<evidence type="ECO:0008006" key="2">
    <source>
        <dbReference type="Google" id="ProtNLM"/>
    </source>
</evidence>
<dbReference type="EMBL" id="JALMLT010000001">
    <property type="protein sequence ID" value="MDT8758118.1"/>
    <property type="molecule type" value="Genomic_DNA"/>
</dbReference>
<organism evidence="1">
    <name type="scientific">Sphingomonas psychrotolerans</name>
    <dbReference type="NCBI Taxonomy" id="1327635"/>
    <lineage>
        <taxon>Bacteria</taxon>
        <taxon>Pseudomonadati</taxon>
        <taxon>Pseudomonadota</taxon>
        <taxon>Alphaproteobacteria</taxon>
        <taxon>Sphingomonadales</taxon>
        <taxon>Sphingomonadaceae</taxon>
        <taxon>Sphingomonas</taxon>
    </lineage>
</organism>
<sequence>MRTIGDYQTDGYALVEGLLAPEVCNAFLHQFQQAIARSGADLAQFNRTSNLLKREAVEMYGYHFPPMLTLLWGLTPVAEQLSGKALLPSYSYFRIYREGDVCLVHSDRYSCEHSMSLTLDYSDGVPWPLELERFDSKPSSRTEEDFGAQAPAALAMSPGDGVLYRGVQRRHGRTLPNPNGWSAHLFLHWVERGGPYAEFAFDKNADTAKPVNFSFR</sequence>
<reference evidence="1" key="1">
    <citation type="submission" date="2022-04" db="EMBL/GenBank/DDBJ databases">
        <title>Tomato heritable bacteria conferring resistance against bacterial wilt.</title>
        <authorList>
            <person name="Yin J."/>
        </authorList>
    </citation>
    <scope>NUCLEOTIDE SEQUENCE</scope>
    <source>
        <strain evidence="1">Cra20</strain>
    </source>
</reference>
<gene>
    <name evidence="1" type="ORF">MZO42_05355</name>
</gene>
<accession>A0ABU3N0X1</accession>
<evidence type="ECO:0000313" key="1">
    <source>
        <dbReference type="EMBL" id="MDT8758118.1"/>
    </source>
</evidence>
<comment type="caution">
    <text evidence="1">The sequence shown here is derived from an EMBL/GenBank/DDBJ whole genome shotgun (WGS) entry which is preliminary data.</text>
</comment>
<proteinExistence type="predicted"/>
<name>A0ABU3N0X1_9SPHN</name>
<protein>
    <recommendedName>
        <fullName evidence="2">Fe2OG dioxygenase domain-containing protein</fullName>
    </recommendedName>
</protein>